<dbReference type="AlphaFoldDB" id="A0AAN6XTC7"/>
<protein>
    <submittedName>
        <fullName evidence="1">Uncharacterized protein</fullName>
    </submittedName>
</protein>
<sequence length="548" mass="62962">MATSSKAPANGAGQDGYEVNRLGQLCLPRWYDRIYGTVVRPERPEFAVRITGEKANPHWTRAVELIYQAISSSATDLIQELREEDQRQKRGVMDKLKEKLKAVVSYLSKGRFCNIVHVPEPLFLSPMEAFLKALDAFMYPDDIARPVLSSVALILYDQECGGKAPHPSAKSTTVAFEDLPALPKDDQQQRNLELAHWALLQHMFIMDYQHGESALYYEDHQRRHFRHHPEQGLIPAYLNPLAGYLTQFASRVRNGELSPVREWRALAARLVAICRSTEFAPENALSLYHYHSHRDENLVDKDRDAEPDPFDSRLSGYTGILRELIDEIPTRGPERLLRKLSADQYTRSAEIDIIDNKHVLPSGCEHESGFKERIRGHATVQEVAYKYLNRGYEPLRMRSEEIVEVEVPEFDRTHRDGYPIVVKNAMRKKSSWSDAHWVTMPGMGTKRRGFKTWDRRLMNSNTISERVIKGCRNYETTDEEHAKCWQEMKKRKEYESRARALDRADDHPVHGTRATRKLGCERGTIAVAREDAIGSRLSSIMMSKETAM</sequence>
<reference evidence="1" key="2">
    <citation type="submission" date="2023-05" db="EMBL/GenBank/DDBJ databases">
        <authorList>
            <consortium name="Lawrence Berkeley National Laboratory"/>
            <person name="Steindorff A."/>
            <person name="Hensen N."/>
            <person name="Bonometti L."/>
            <person name="Westerberg I."/>
            <person name="Brannstrom I.O."/>
            <person name="Guillou S."/>
            <person name="Cros-Aarteil S."/>
            <person name="Calhoun S."/>
            <person name="Haridas S."/>
            <person name="Kuo A."/>
            <person name="Mondo S."/>
            <person name="Pangilinan J."/>
            <person name="Riley R."/>
            <person name="Labutti K."/>
            <person name="Andreopoulos B."/>
            <person name="Lipzen A."/>
            <person name="Chen C."/>
            <person name="Yanf M."/>
            <person name="Daum C."/>
            <person name="Ng V."/>
            <person name="Clum A."/>
            <person name="Ohm R."/>
            <person name="Martin F."/>
            <person name="Silar P."/>
            <person name="Natvig D."/>
            <person name="Lalanne C."/>
            <person name="Gautier V."/>
            <person name="Ament-Velasquez S.L."/>
            <person name="Kruys A."/>
            <person name="Hutchinson M.I."/>
            <person name="Powell A.J."/>
            <person name="Barry K."/>
            <person name="Miller A.N."/>
            <person name="Grigoriev I.V."/>
            <person name="Debuchy R."/>
            <person name="Gladieux P."/>
            <person name="Thoren M.H."/>
            <person name="Johannesson H."/>
        </authorList>
    </citation>
    <scope>NUCLEOTIDE SEQUENCE</scope>
    <source>
        <strain evidence="1">PSN293</strain>
    </source>
</reference>
<keyword evidence="2" id="KW-1185">Reference proteome</keyword>
<reference evidence="1" key="1">
    <citation type="journal article" date="2023" name="Mol. Phylogenet. Evol.">
        <title>Genome-scale phylogeny and comparative genomics of the fungal order Sordariales.</title>
        <authorList>
            <person name="Hensen N."/>
            <person name="Bonometti L."/>
            <person name="Westerberg I."/>
            <person name="Brannstrom I.O."/>
            <person name="Guillou S."/>
            <person name="Cros-Aarteil S."/>
            <person name="Calhoun S."/>
            <person name="Haridas S."/>
            <person name="Kuo A."/>
            <person name="Mondo S."/>
            <person name="Pangilinan J."/>
            <person name="Riley R."/>
            <person name="LaButti K."/>
            <person name="Andreopoulos B."/>
            <person name="Lipzen A."/>
            <person name="Chen C."/>
            <person name="Yan M."/>
            <person name="Daum C."/>
            <person name="Ng V."/>
            <person name="Clum A."/>
            <person name="Steindorff A."/>
            <person name="Ohm R.A."/>
            <person name="Martin F."/>
            <person name="Silar P."/>
            <person name="Natvig D.O."/>
            <person name="Lalanne C."/>
            <person name="Gautier V."/>
            <person name="Ament-Velasquez S.L."/>
            <person name="Kruys A."/>
            <person name="Hutchinson M.I."/>
            <person name="Powell A.J."/>
            <person name="Barry K."/>
            <person name="Miller A.N."/>
            <person name="Grigoriev I.V."/>
            <person name="Debuchy R."/>
            <person name="Gladieux P."/>
            <person name="Hiltunen Thoren M."/>
            <person name="Johannesson H."/>
        </authorList>
    </citation>
    <scope>NUCLEOTIDE SEQUENCE</scope>
    <source>
        <strain evidence="1">PSN293</strain>
    </source>
</reference>
<dbReference type="Proteomes" id="UP001301769">
    <property type="component" value="Unassembled WGS sequence"/>
</dbReference>
<gene>
    <name evidence="1" type="ORF">QBC37DRAFT_460503</name>
</gene>
<evidence type="ECO:0000313" key="2">
    <source>
        <dbReference type="Proteomes" id="UP001301769"/>
    </source>
</evidence>
<comment type="caution">
    <text evidence="1">The sequence shown here is derived from an EMBL/GenBank/DDBJ whole genome shotgun (WGS) entry which is preliminary data.</text>
</comment>
<accession>A0AAN6XTC7</accession>
<organism evidence="1 2">
    <name type="scientific">Rhypophila decipiens</name>
    <dbReference type="NCBI Taxonomy" id="261697"/>
    <lineage>
        <taxon>Eukaryota</taxon>
        <taxon>Fungi</taxon>
        <taxon>Dikarya</taxon>
        <taxon>Ascomycota</taxon>
        <taxon>Pezizomycotina</taxon>
        <taxon>Sordariomycetes</taxon>
        <taxon>Sordariomycetidae</taxon>
        <taxon>Sordariales</taxon>
        <taxon>Naviculisporaceae</taxon>
        <taxon>Rhypophila</taxon>
    </lineage>
</organism>
<evidence type="ECO:0000313" key="1">
    <source>
        <dbReference type="EMBL" id="KAK4206233.1"/>
    </source>
</evidence>
<dbReference type="EMBL" id="MU858465">
    <property type="protein sequence ID" value="KAK4206233.1"/>
    <property type="molecule type" value="Genomic_DNA"/>
</dbReference>
<name>A0AAN6XTC7_9PEZI</name>
<proteinExistence type="predicted"/>